<evidence type="ECO:0000313" key="1">
    <source>
        <dbReference type="EMBL" id="OJH37730.1"/>
    </source>
</evidence>
<dbReference type="EMBL" id="MPIN01000007">
    <property type="protein sequence ID" value="OJH37730.1"/>
    <property type="molecule type" value="Genomic_DNA"/>
</dbReference>
<reference evidence="1 2" key="2">
    <citation type="submission" date="2016-12" db="EMBL/GenBank/DDBJ databases">
        <title>Draft Genome Sequence of Cystobacter ferrugineus Strain Cbfe23.</title>
        <authorList>
            <person name="Akbar S."/>
            <person name="Dowd S.E."/>
            <person name="Stevens D.C."/>
        </authorList>
    </citation>
    <scope>NUCLEOTIDE SEQUENCE [LARGE SCALE GENOMIC DNA]</scope>
    <source>
        <strain evidence="1 2">Cbfe23</strain>
    </source>
</reference>
<evidence type="ECO:0000313" key="2">
    <source>
        <dbReference type="Proteomes" id="UP000182229"/>
    </source>
</evidence>
<dbReference type="Proteomes" id="UP000182229">
    <property type="component" value="Unassembled WGS sequence"/>
</dbReference>
<name>A0A1L9B685_9BACT</name>
<reference evidence="2" key="1">
    <citation type="submission" date="2016-11" db="EMBL/GenBank/DDBJ databases">
        <authorList>
            <person name="Shukria A."/>
            <person name="Stevens D.C."/>
        </authorList>
    </citation>
    <scope>NUCLEOTIDE SEQUENCE [LARGE SCALE GENOMIC DNA]</scope>
    <source>
        <strain evidence="2">Cbfe23</strain>
    </source>
</reference>
<organism evidence="1 2">
    <name type="scientific">Cystobacter ferrugineus</name>
    <dbReference type="NCBI Taxonomy" id="83449"/>
    <lineage>
        <taxon>Bacteria</taxon>
        <taxon>Pseudomonadati</taxon>
        <taxon>Myxococcota</taxon>
        <taxon>Myxococcia</taxon>
        <taxon>Myxococcales</taxon>
        <taxon>Cystobacterineae</taxon>
        <taxon>Archangiaceae</taxon>
        <taxon>Cystobacter</taxon>
    </lineage>
</organism>
<dbReference type="RefSeq" id="WP_071901196.1">
    <property type="nucleotide sequence ID" value="NZ_MPIN01000007.1"/>
</dbReference>
<keyword evidence="2" id="KW-1185">Reference proteome</keyword>
<dbReference type="AlphaFoldDB" id="A0A1L9B685"/>
<gene>
    <name evidence="1" type="ORF">BON30_26445</name>
</gene>
<protein>
    <submittedName>
        <fullName evidence="1">Uncharacterized protein</fullName>
    </submittedName>
</protein>
<dbReference type="OrthoDB" id="5382600at2"/>
<sequence>MDPFVRRLVERLHDPAQPLSRNRHFHTFDTPEGRMALKVFRRLNSIHRDILACVKEGRRARLFRHVNDEGEHRIELHFERIAGRRVSHLKAAELELLARLPGVRDALEGDL</sequence>
<accession>A0A1L9B685</accession>
<comment type="caution">
    <text evidence="1">The sequence shown here is derived from an EMBL/GenBank/DDBJ whole genome shotgun (WGS) entry which is preliminary data.</text>
</comment>
<proteinExistence type="predicted"/>
<dbReference type="STRING" id="83449.BON30_26445"/>